<accession>A0AAD9S5L7</accession>
<evidence type="ECO:0000256" key="1">
    <source>
        <dbReference type="SAM" id="MobiDB-lite"/>
    </source>
</evidence>
<feature type="region of interest" description="Disordered" evidence="1">
    <location>
        <begin position="418"/>
        <end position="450"/>
    </location>
</feature>
<dbReference type="Proteomes" id="UP001265746">
    <property type="component" value="Unassembled WGS sequence"/>
</dbReference>
<protein>
    <submittedName>
        <fullName evidence="2">Uncharacterized protein</fullName>
    </submittedName>
</protein>
<name>A0AAD9S5L7_PHOAM</name>
<evidence type="ECO:0000313" key="3">
    <source>
        <dbReference type="Proteomes" id="UP001265746"/>
    </source>
</evidence>
<dbReference type="AlphaFoldDB" id="A0AAD9S5L7"/>
<gene>
    <name evidence="2" type="ORF">N8I77_011420</name>
</gene>
<feature type="compositionally biased region" description="Polar residues" evidence="1">
    <location>
        <begin position="170"/>
        <end position="179"/>
    </location>
</feature>
<keyword evidence="3" id="KW-1185">Reference proteome</keyword>
<evidence type="ECO:0000313" key="2">
    <source>
        <dbReference type="EMBL" id="KAK2599687.1"/>
    </source>
</evidence>
<feature type="region of interest" description="Disordered" evidence="1">
    <location>
        <begin position="126"/>
        <end position="179"/>
    </location>
</feature>
<proteinExistence type="predicted"/>
<sequence>MASPTNPSSIPTITALRQELDYGDPKLARCQSFYDSVRLFRKTFVSSQGWDGSSIHDWKSREHQIALGEMVQSYLEQHKNGRFFWPDNKSQSRANKFQYSIDSGRIKRVMRQLFWRLNIQQFRNSKYRNRDKAGGSRARRAREPSQELGIDTDIGGAASTSRDAAATPGTPRSSTFINLTDSPFSVQTDAINPVTREAQLPPTKEVRIDEDLYRVPDSPDPRILHPHDQPTFVVMSTDIDNDRRQVAPVANMEPSIKRPRGDDRYSARMSSKRAGKQPAGVGKSRISLRKRKLRNVSDRAIEAEVEAAIQSPERSPSPQLVGSPTPAKANHFVTSDILPPWNHGPGNRLRATVSEVTDEGFSVNSFVRQLGSETGAEPTEPSNTTKYVGPSAPVIMTEAAPQLSIEVETDQRLASPISVVPSSVPPETNHVVEERPAENKTTPQATRPPVGQPRVEFTYCVVCRSPELQSIFWKPKGRFRNKTLAELEEELPIDLDWSQFQYLHFQLTAPNTRAEHLVSRGREDQFDSMKRRLAVIIRDCMANTPHGKTILVDIDIEPLSDENALRKSADSEVMDFEW</sequence>
<comment type="caution">
    <text evidence="2">The sequence shown here is derived from an EMBL/GenBank/DDBJ whole genome shotgun (WGS) entry which is preliminary data.</text>
</comment>
<dbReference type="EMBL" id="JAUJFL010000007">
    <property type="protein sequence ID" value="KAK2599687.1"/>
    <property type="molecule type" value="Genomic_DNA"/>
</dbReference>
<reference evidence="2" key="1">
    <citation type="submission" date="2023-06" db="EMBL/GenBank/DDBJ databases">
        <authorList>
            <person name="Noh H."/>
        </authorList>
    </citation>
    <scope>NUCLEOTIDE SEQUENCE</scope>
    <source>
        <strain evidence="2">DUCC20226</strain>
    </source>
</reference>
<organism evidence="2 3">
    <name type="scientific">Phomopsis amygdali</name>
    <name type="common">Fusicoccum amygdali</name>
    <dbReference type="NCBI Taxonomy" id="1214568"/>
    <lineage>
        <taxon>Eukaryota</taxon>
        <taxon>Fungi</taxon>
        <taxon>Dikarya</taxon>
        <taxon>Ascomycota</taxon>
        <taxon>Pezizomycotina</taxon>
        <taxon>Sordariomycetes</taxon>
        <taxon>Sordariomycetidae</taxon>
        <taxon>Diaporthales</taxon>
        <taxon>Diaporthaceae</taxon>
        <taxon>Diaporthe</taxon>
    </lineage>
</organism>